<dbReference type="Pfam" id="PF01381">
    <property type="entry name" value="HTH_3"/>
    <property type="match status" value="1"/>
</dbReference>
<dbReference type="GO" id="GO:0003677">
    <property type="term" value="F:DNA binding"/>
    <property type="evidence" value="ECO:0007669"/>
    <property type="project" value="InterPro"/>
</dbReference>
<sequence length="263" mass="30725">MAKYKPLLTKSEISFIDRLRKIRIEKHITQEELAKKAGVPRVFIAELEKYYKKPKKQYVSKIAAALEYPADKLDYFFKSAKFDKFFFEERITPVPLSKDIIKTVEEFERLSLESYVFLPYRLIDVISYQLQGNFYAYIMPDESMQPLIRKNDIALIKFIDIDFKNLDERINDIAVAVVNMKTGQEIIRNYSSNVLYKFVDSGRIHENMPDISLNPINPEFGSIIIEEAAKHRSWKIKGLVIAVISEKILIDYTDGVILKTFDM</sequence>
<dbReference type="Proteomes" id="UP000319296">
    <property type="component" value="Unassembled WGS sequence"/>
</dbReference>
<proteinExistence type="predicted"/>
<evidence type="ECO:0000313" key="2">
    <source>
        <dbReference type="EMBL" id="RZD18992.1"/>
    </source>
</evidence>
<dbReference type="Gene3D" id="1.10.260.40">
    <property type="entry name" value="lambda repressor-like DNA-binding domains"/>
    <property type="match status" value="1"/>
</dbReference>
<dbReference type="Gene3D" id="2.10.109.10">
    <property type="entry name" value="Umud Fragment, subunit A"/>
    <property type="match status" value="1"/>
</dbReference>
<feature type="domain" description="HTH cro/C1-type" evidence="1">
    <location>
        <begin position="19"/>
        <end position="73"/>
    </location>
</feature>
<dbReference type="SUPFAM" id="SSF47413">
    <property type="entry name" value="lambda repressor-like DNA-binding domains"/>
    <property type="match status" value="1"/>
</dbReference>
<dbReference type="InterPro" id="IPR001387">
    <property type="entry name" value="Cro/C1-type_HTH"/>
</dbReference>
<reference evidence="2 3" key="1">
    <citation type="journal article" date="2019" name="ISME J.">
        <title>Insights into ecological role of a new deltaproteobacterial order Candidatus Acidulodesulfobacterales by metagenomics and metatranscriptomics.</title>
        <authorList>
            <person name="Tan S."/>
            <person name="Liu J."/>
            <person name="Fang Y."/>
            <person name="Hedlund B.P."/>
            <person name="Lian Z.H."/>
            <person name="Huang L.Y."/>
            <person name="Li J.T."/>
            <person name="Huang L.N."/>
            <person name="Li W.J."/>
            <person name="Jiang H.C."/>
            <person name="Dong H.L."/>
            <person name="Shu W.S."/>
        </authorList>
    </citation>
    <scope>NUCLEOTIDE SEQUENCE [LARGE SCALE GENOMIC DNA]</scope>
    <source>
        <strain evidence="2">AP1</strain>
    </source>
</reference>
<name>A0A519BNZ5_9DELT</name>
<protein>
    <submittedName>
        <fullName evidence="2">XRE family transcriptional regulator</fullName>
    </submittedName>
</protein>
<dbReference type="SMART" id="SM00530">
    <property type="entry name" value="HTH_XRE"/>
    <property type="match status" value="1"/>
</dbReference>
<gene>
    <name evidence="2" type="ORF">EVG15_02500</name>
</gene>
<dbReference type="CDD" id="cd00093">
    <property type="entry name" value="HTH_XRE"/>
    <property type="match status" value="1"/>
</dbReference>
<accession>A0A519BNZ5</accession>
<dbReference type="AlphaFoldDB" id="A0A519BNZ5"/>
<evidence type="ECO:0000259" key="1">
    <source>
        <dbReference type="PROSITE" id="PS50943"/>
    </source>
</evidence>
<organism evidence="2 3">
    <name type="scientific">Candidatus Acididesulfobacter diazotrophicus</name>
    <dbReference type="NCBI Taxonomy" id="2597226"/>
    <lineage>
        <taxon>Bacteria</taxon>
        <taxon>Deltaproteobacteria</taxon>
        <taxon>Candidatus Acidulodesulfobacterales</taxon>
        <taxon>Candidatus Acididesulfobacter</taxon>
    </lineage>
</organism>
<dbReference type="PROSITE" id="PS50943">
    <property type="entry name" value="HTH_CROC1"/>
    <property type="match status" value="1"/>
</dbReference>
<evidence type="ECO:0000313" key="3">
    <source>
        <dbReference type="Proteomes" id="UP000319296"/>
    </source>
</evidence>
<dbReference type="EMBL" id="SGBB01000003">
    <property type="protein sequence ID" value="RZD18992.1"/>
    <property type="molecule type" value="Genomic_DNA"/>
</dbReference>
<dbReference type="InterPro" id="IPR010982">
    <property type="entry name" value="Lambda_DNA-bd_dom_sf"/>
</dbReference>
<comment type="caution">
    <text evidence="2">The sequence shown here is derived from an EMBL/GenBank/DDBJ whole genome shotgun (WGS) entry which is preliminary data.</text>
</comment>